<evidence type="ECO:0000256" key="5">
    <source>
        <dbReference type="ARBA" id="ARBA00048204"/>
    </source>
</evidence>
<dbReference type="PANTHER" id="PTHR21314">
    <property type="entry name" value="QUEUOSINE 5'-PHOSPHATE N-GLYCOSYLASE_HYDROLASE-RELATED"/>
    <property type="match status" value="1"/>
</dbReference>
<evidence type="ECO:0000256" key="4">
    <source>
        <dbReference type="ARBA" id="ARBA00035393"/>
    </source>
</evidence>
<comment type="similarity">
    <text evidence="2 6">Belongs to the QNG1 protein family.</text>
</comment>
<comment type="catalytic activity">
    <reaction evidence="5 6">
        <text>queuosine 5'-phosphate + H2O = queuine + D-ribose 5-phosphate</text>
        <dbReference type="Rhea" id="RHEA:75387"/>
        <dbReference type="ChEBI" id="CHEBI:15377"/>
        <dbReference type="ChEBI" id="CHEBI:17433"/>
        <dbReference type="ChEBI" id="CHEBI:78346"/>
        <dbReference type="ChEBI" id="CHEBI:194371"/>
    </reaction>
    <physiologicalReaction direction="left-to-right" evidence="5 6">
        <dbReference type="Rhea" id="RHEA:75388"/>
    </physiologicalReaction>
</comment>
<accession>A0A2H9TG49</accession>
<keyword evidence="8" id="KW-1185">Reference proteome</keyword>
<sequence>MLITEDSVLKSAKFVAEHSKHLLEGMHRRNYSTSTWQSHPLNPKELSNATVDWIFVVDLLNFSFWSDTDESTYAVELAGVEYTGYWALCAAINRAIEEGIPMTDPSWYATATIEQLSHVFRSSRSESAIPMLSERIRLLQESGSLMVAKFGGSFTNVIRAAENDAVGLVNLVCLNFHSFMDVTTFHGHPDLWACFEGKSYGKFNNIESITMFADYRIPQQLEFMGLLELSTEFKEDLEQGRLFNVHEEKVVELRGSSIWVVELLRQKLKGLNPTTAFNAILIDFYLWDSVQEHKTDLMAIPIHKTRSCFY</sequence>
<dbReference type="GO" id="GO:0006400">
    <property type="term" value="P:tRNA modification"/>
    <property type="evidence" value="ECO:0007669"/>
    <property type="project" value="TreeGrafter"/>
</dbReference>
<dbReference type="OrthoDB" id="416777at2759"/>
<keyword evidence="1 6" id="KW-0378">Hydrolase</keyword>
<comment type="function">
    <text evidence="6">Catalyzes the hydrolysis of queuosine 5'-phosphate, releasing the nucleobase queuine (q). Is required for salvage of queuine from exogenous queuosine (Q) that is imported and then converted to queuosine 5'-phosphate intracellularly.</text>
</comment>
<dbReference type="PANTHER" id="PTHR21314:SF0">
    <property type="entry name" value="QUEUOSINE 5'-PHOSPHATE N-GLYCOSYLASE_HYDROLASE"/>
    <property type="match status" value="1"/>
</dbReference>
<dbReference type="Proteomes" id="UP000240830">
    <property type="component" value="Unassembled WGS sequence"/>
</dbReference>
<name>A0A2H9TG49_9FUNG</name>
<dbReference type="GO" id="GO:0016787">
    <property type="term" value="F:hydrolase activity"/>
    <property type="evidence" value="ECO:0007669"/>
    <property type="project" value="UniProtKB-KW"/>
</dbReference>
<evidence type="ECO:0000313" key="8">
    <source>
        <dbReference type="Proteomes" id="UP000240830"/>
    </source>
</evidence>
<evidence type="ECO:0000256" key="1">
    <source>
        <dbReference type="ARBA" id="ARBA00022801"/>
    </source>
</evidence>
<evidence type="ECO:0000256" key="3">
    <source>
        <dbReference type="ARBA" id="ARBA00035306"/>
    </source>
</evidence>
<comment type="caution">
    <text evidence="7">The sequence shown here is derived from an EMBL/GenBank/DDBJ whole genome shotgun (WGS) entry which is preliminary data.</text>
</comment>
<evidence type="ECO:0000256" key="2">
    <source>
        <dbReference type="ARBA" id="ARBA00035119"/>
    </source>
</evidence>
<evidence type="ECO:0000256" key="6">
    <source>
        <dbReference type="RuleBase" id="RU365002"/>
    </source>
</evidence>
<evidence type="ECO:0000313" key="7">
    <source>
        <dbReference type="EMBL" id="PJF16757.1"/>
    </source>
</evidence>
<reference evidence="7 8" key="1">
    <citation type="submission" date="2016-10" db="EMBL/GenBank/DDBJ databases">
        <title>The genome of Paramicrosporidium saccamoebae is the missing link in understanding Cryptomycota and Microsporidia evolution.</title>
        <authorList>
            <person name="Quandt C.A."/>
            <person name="Beaudet D."/>
            <person name="Corsaro D."/>
            <person name="Michel R."/>
            <person name="Corradi N."/>
            <person name="James T."/>
        </authorList>
    </citation>
    <scope>NUCLEOTIDE SEQUENCE [LARGE SCALE GENOMIC DNA]</scope>
    <source>
        <strain evidence="7 8">KSL3</strain>
    </source>
</reference>
<gene>
    <name evidence="7" type="ORF">PSACC_03459</name>
</gene>
<dbReference type="EC" id="3.2.2.-" evidence="6"/>
<dbReference type="AlphaFoldDB" id="A0A2H9TG49"/>
<dbReference type="EMBL" id="MTSL01000208">
    <property type="protein sequence ID" value="PJF16757.1"/>
    <property type="molecule type" value="Genomic_DNA"/>
</dbReference>
<proteinExistence type="inferred from homology"/>
<protein>
    <recommendedName>
        <fullName evidence="3 6">Queuosine 5'-phosphate N-glycosylase/hydrolase</fullName>
        <ecNumber evidence="6">3.2.2.-</ecNumber>
    </recommendedName>
    <alternativeName>
        <fullName evidence="4 6">Queuosine-nucleotide N-glycosylase/hydrolase</fullName>
    </alternativeName>
</protein>
<organism evidence="7 8">
    <name type="scientific">Paramicrosporidium saccamoebae</name>
    <dbReference type="NCBI Taxonomy" id="1246581"/>
    <lineage>
        <taxon>Eukaryota</taxon>
        <taxon>Fungi</taxon>
        <taxon>Fungi incertae sedis</taxon>
        <taxon>Cryptomycota</taxon>
        <taxon>Cryptomycota incertae sedis</taxon>
        <taxon>Paramicrosporidium</taxon>
    </lineage>
</organism>
<dbReference type="Pfam" id="PF10343">
    <property type="entry name" value="Q_salvage"/>
    <property type="match status" value="1"/>
</dbReference>
<dbReference type="InterPro" id="IPR019438">
    <property type="entry name" value="Q_salvage"/>
</dbReference>